<organism evidence="3 4">
    <name type="scientific">Microtetraspora glauca</name>
    <dbReference type="NCBI Taxonomy" id="1996"/>
    <lineage>
        <taxon>Bacteria</taxon>
        <taxon>Bacillati</taxon>
        <taxon>Actinomycetota</taxon>
        <taxon>Actinomycetes</taxon>
        <taxon>Streptosporangiales</taxon>
        <taxon>Streptosporangiaceae</taxon>
        <taxon>Microtetraspora</taxon>
    </lineage>
</organism>
<evidence type="ECO:0000256" key="1">
    <source>
        <dbReference type="ARBA" id="ARBA00023239"/>
    </source>
</evidence>
<dbReference type="Proteomes" id="UP001551675">
    <property type="component" value="Unassembled WGS sequence"/>
</dbReference>
<name>A0ABV3GLP7_MICGL</name>
<feature type="domain" description="Fumarylacetoacetase-like C-terminal" evidence="2">
    <location>
        <begin position="74"/>
        <end position="254"/>
    </location>
</feature>
<keyword evidence="1" id="KW-0456">Lyase</keyword>
<keyword evidence="4" id="KW-1185">Reference proteome</keyword>
<accession>A0ABV3GLP7</accession>
<dbReference type="SUPFAM" id="SSF56529">
    <property type="entry name" value="FAH"/>
    <property type="match status" value="1"/>
</dbReference>
<sequence length="264" mass="27442">MITDRVDAVAELLAGAERDGIAVRQPEVPLSIDEAYAVQTRSLRGREARGERQVGVKLGFTSRAKMAQMGIDDVIVGFLTDAHHVGDGGDLSLAGLIHPRVEPEVAFRLARDVDTTDPADDLVSAVDAVAPALEIIDSRYRDFRFSLPAVIADNTSAARFAVGPWAPLPADLGDLDVVLEVDGTAAASGSTSAILGHPLEALRELRRMAERYGHRLRAGSVILAGAATAAVPMPTTGVVTARVAGLGEVGVRVVGGARGGGVDG</sequence>
<dbReference type="InterPro" id="IPR036663">
    <property type="entry name" value="Fumarylacetoacetase_C_sf"/>
</dbReference>
<dbReference type="Pfam" id="PF01557">
    <property type="entry name" value="FAA_hydrolase"/>
    <property type="match status" value="1"/>
</dbReference>
<dbReference type="InterPro" id="IPR011234">
    <property type="entry name" value="Fumarylacetoacetase-like_C"/>
</dbReference>
<dbReference type="GO" id="GO:0016787">
    <property type="term" value="F:hydrolase activity"/>
    <property type="evidence" value="ECO:0007669"/>
    <property type="project" value="UniProtKB-KW"/>
</dbReference>
<dbReference type="PANTHER" id="PTHR30143">
    <property type="entry name" value="ACID HYDRATASE"/>
    <property type="match status" value="1"/>
</dbReference>
<gene>
    <name evidence="3" type="ORF">AB0I59_28340</name>
</gene>
<protein>
    <submittedName>
        <fullName evidence="3">Fumarylacetoacetate hydrolase family protein</fullName>
    </submittedName>
</protein>
<comment type="caution">
    <text evidence="3">The sequence shown here is derived from an EMBL/GenBank/DDBJ whole genome shotgun (WGS) entry which is preliminary data.</text>
</comment>
<proteinExistence type="predicted"/>
<dbReference type="Gene3D" id="3.90.850.10">
    <property type="entry name" value="Fumarylacetoacetase-like, C-terminal domain"/>
    <property type="match status" value="1"/>
</dbReference>
<dbReference type="InterPro" id="IPR050772">
    <property type="entry name" value="Hydratase-Decarb/MhpD_sf"/>
</dbReference>
<dbReference type="PANTHER" id="PTHR30143:SF0">
    <property type="entry name" value="2-KETO-4-PENTENOATE HYDRATASE"/>
    <property type="match status" value="1"/>
</dbReference>
<dbReference type="RefSeq" id="WP_061257806.1">
    <property type="nucleotide sequence ID" value="NZ_JBFALK010000017.1"/>
</dbReference>
<evidence type="ECO:0000313" key="3">
    <source>
        <dbReference type="EMBL" id="MEV0972530.1"/>
    </source>
</evidence>
<reference evidence="3 4" key="1">
    <citation type="submission" date="2024-06" db="EMBL/GenBank/DDBJ databases">
        <title>The Natural Products Discovery Center: Release of the First 8490 Sequenced Strains for Exploring Actinobacteria Biosynthetic Diversity.</title>
        <authorList>
            <person name="Kalkreuter E."/>
            <person name="Kautsar S.A."/>
            <person name="Yang D."/>
            <person name="Bader C.D."/>
            <person name="Teijaro C.N."/>
            <person name="Fluegel L."/>
            <person name="Davis C.M."/>
            <person name="Simpson J.R."/>
            <person name="Lauterbach L."/>
            <person name="Steele A.D."/>
            <person name="Gui C."/>
            <person name="Meng S."/>
            <person name="Li G."/>
            <person name="Viehrig K."/>
            <person name="Ye F."/>
            <person name="Su P."/>
            <person name="Kiefer A.F."/>
            <person name="Nichols A."/>
            <person name="Cepeda A.J."/>
            <person name="Yan W."/>
            <person name="Fan B."/>
            <person name="Jiang Y."/>
            <person name="Adhikari A."/>
            <person name="Zheng C.-J."/>
            <person name="Schuster L."/>
            <person name="Cowan T.M."/>
            <person name="Smanski M.J."/>
            <person name="Chevrette M.G."/>
            <person name="De Carvalho L.P.S."/>
            <person name="Shen B."/>
        </authorList>
    </citation>
    <scope>NUCLEOTIDE SEQUENCE [LARGE SCALE GENOMIC DNA]</scope>
    <source>
        <strain evidence="3 4">NPDC050100</strain>
    </source>
</reference>
<dbReference type="EMBL" id="JBFALK010000017">
    <property type="protein sequence ID" value="MEV0972530.1"/>
    <property type="molecule type" value="Genomic_DNA"/>
</dbReference>
<evidence type="ECO:0000313" key="4">
    <source>
        <dbReference type="Proteomes" id="UP001551675"/>
    </source>
</evidence>
<evidence type="ECO:0000259" key="2">
    <source>
        <dbReference type="Pfam" id="PF01557"/>
    </source>
</evidence>
<keyword evidence="3" id="KW-0378">Hydrolase</keyword>